<dbReference type="AlphaFoldDB" id="A0A223N1R7"/>
<keyword evidence="1" id="KW-0805">Transcription regulation</keyword>
<evidence type="ECO:0000256" key="2">
    <source>
        <dbReference type="ARBA" id="ARBA00023125"/>
    </source>
</evidence>
<evidence type="ECO:0000313" key="7">
    <source>
        <dbReference type="Proteomes" id="UP000215148"/>
    </source>
</evidence>
<dbReference type="EMBL" id="CP022742">
    <property type="protein sequence ID" value="ASU23650.1"/>
    <property type="molecule type" value="Genomic_DNA"/>
</dbReference>
<feature type="DNA-binding region" description="H-T-H motif" evidence="4">
    <location>
        <begin position="32"/>
        <end position="51"/>
    </location>
</feature>
<dbReference type="PROSITE" id="PS50977">
    <property type="entry name" value="HTH_TETR_2"/>
    <property type="match status" value="1"/>
</dbReference>
<organism evidence="6 7">
    <name type="scientific">Vibrio qinghaiensis</name>
    <dbReference type="NCBI Taxonomy" id="2025808"/>
    <lineage>
        <taxon>Bacteria</taxon>
        <taxon>Pseudomonadati</taxon>
        <taxon>Pseudomonadota</taxon>
        <taxon>Gammaproteobacteria</taxon>
        <taxon>Vibrionales</taxon>
        <taxon>Vibrionaceae</taxon>
        <taxon>Vibrio</taxon>
    </lineage>
</organism>
<dbReference type="PRINTS" id="PR00455">
    <property type="entry name" value="HTHTETR"/>
</dbReference>
<evidence type="ECO:0000259" key="5">
    <source>
        <dbReference type="PROSITE" id="PS50977"/>
    </source>
</evidence>
<dbReference type="InterPro" id="IPR001647">
    <property type="entry name" value="HTH_TetR"/>
</dbReference>
<dbReference type="GO" id="GO:0003677">
    <property type="term" value="F:DNA binding"/>
    <property type="evidence" value="ECO:0007669"/>
    <property type="project" value="UniProtKB-UniRule"/>
</dbReference>
<feature type="domain" description="HTH tetR-type" evidence="5">
    <location>
        <begin position="9"/>
        <end position="69"/>
    </location>
</feature>
<dbReference type="Pfam" id="PF00440">
    <property type="entry name" value="TetR_N"/>
    <property type="match status" value="1"/>
</dbReference>
<evidence type="ECO:0000256" key="1">
    <source>
        <dbReference type="ARBA" id="ARBA00023015"/>
    </source>
</evidence>
<evidence type="ECO:0000256" key="4">
    <source>
        <dbReference type="PROSITE-ProRule" id="PRU00335"/>
    </source>
</evidence>
<dbReference type="KEGG" id="vqi:CCZ37_13700"/>
<dbReference type="SUPFAM" id="SSF46689">
    <property type="entry name" value="Homeodomain-like"/>
    <property type="match status" value="1"/>
</dbReference>
<dbReference type="PANTHER" id="PTHR47506:SF6">
    <property type="entry name" value="HTH-TYPE TRANSCRIPTIONAL REPRESSOR NEMR"/>
    <property type="match status" value="1"/>
</dbReference>
<evidence type="ECO:0000256" key="3">
    <source>
        <dbReference type="ARBA" id="ARBA00023163"/>
    </source>
</evidence>
<evidence type="ECO:0000313" key="6">
    <source>
        <dbReference type="EMBL" id="ASU23650.1"/>
    </source>
</evidence>
<reference evidence="6 7" key="1">
    <citation type="submission" date="2017-08" db="EMBL/GenBank/DDBJ databases">
        <title>The Vibrio qinghaiensis sp.-Q67 is a luminous bacteria isolated firstly from Qinghai lake, Qinghai province, China, which has been proved to be very sensitive to detect environmental and food pollutants. Therefore, complete genome analysis of V. qinghaiensis sp.-Q67 highlights the potential application of this strain on detection of hazards in the contaminated environments.</title>
        <authorList>
            <person name="Gong L."/>
        </authorList>
    </citation>
    <scope>NUCLEOTIDE SEQUENCE [LARGE SCALE GENOMIC DNA]</scope>
    <source>
        <strain evidence="6 7">Q67</strain>
    </source>
</reference>
<dbReference type="PANTHER" id="PTHR47506">
    <property type="entry name" value="TRANSCRIPTIONAL REGULATORY PROTEIN"/>
    <property type="match status" value="1"/>
</dbReference>
<dbReference type="InterPro" id="IPR011075">
    <property type="entry name" value="TetR_C"/>
</dbReference>
<dbReference type="Proteomes" id="UP000215148">
    <property type="component" value="Chromosome 2"/>
</dbReference>
<proteinExistence type="predicted"/>
<name>A0A223N1R7_9VIBR</name>
<gene>
    <name evidence="6" type="ORF">CCZ37_13700</name>
</gene>
<keyword evidence="2 4" id="KW-0238">DNA-binding</keyword>
<accession>A0A223N1R7</accession>
<dbReference type="SUPFAM" id="SSF48498">
    <property type="entry name" value="Tetracyclin repressor-like, C-terminal domain"/>
    <property type="match status" value="1"/>
</dbReference>
<dbReference type="Pfam" id="PF16925">
    <property type="entry name" value="TetR_C_13"/>
    <property type="match status" value="1"/>
</dbReference>
<sequence>MPSMNTKTHDTRQHILEVGYQLVVTKGFTSVGLSELLKTADVPKGSFYHYFKSKEQFGEALITDYFQHYLVRINALFNQEEGNAYQHLMHYWQCWYEQSNGLCNAQRCLVVKLSAEVSDLSDAMRIALLKGADSIIEAVGKCIQQGIDDGSIHVQHSQQTAELLYNLWLGASLLSKLRQDNQGLAQALTSTEHILQGQCPS</sequence>
<keyword evidence="7" id="KW-1185">Reference proteome</keyword>
<keyword evidence="3" id="KW-0804">Transcription</keyword>
<dbReference type="InterPro" id="IPR036271">
    <property type="entry name" value="Tet_transcr_reg_TetR-rel_C_sf"/>
</dbReference>
<dbReference type="InterPro" id="IPR009057">
    <property type="entry name" value="Homeodomain-like_sf"/>
</dbReference>
<dbReference type="Gene3D" id="1.10.357.10">
    <property type="entry name" value="Tetracycline Repressor, domain 2"/>
    <property type="match status" value="1"/>
</dbReference>
<protein>
    <submittedName>
        <fullName evidence="6">TetR/AcrR family transcriptional regulator</fullName>
    </submittedName>
</protein>